<gene>
    <name evidence="2" type="ORF">AT9943_LOCUS20635</name>
</gene>
<dbReference type="Proteomes" id="UP000516314">
    <property type="component" value="Chromosome 5"/>
</dbReference>
<evidence type="ECO:0000313" key="2">
    <source>
        <dbReference type="EMBL" id="CAD5333268.1"/>
    </source>
</evidence>
<evidence type="ECO:0000256" key="1">
    <source>
        <dbReference type="SAM" id="MobiDB-lite"/>
    </source>
</evidence>
<reference evidence="2 3" key="1">
    <citation type="submission" date="2020-09" db="EMBL/GenBank/DDBJ databases">
        <authorList>
            <person name="Ashkenazy H."/>
        </authorList>
    </citation>
    <scope>NUCLEOTIDE SEQUENCE [LARGE SCALE GENOMIC DNA]</scope>
    <source>
        <strain evidence="3">cv. Cdm-0</strain>
    </source>
</reference>
<feature type="region of interest" description="Disordered" evidence="1">
    <location>
        <begin position="1"/>
        <end position="22"/>
    </location>
</feature>
<protein>
    <submittedName>
        <fullName evidence="2">(thale cress) hypothetical protein</fullName>
    </submittedName>
</protein>
<name>A0A7G2FBP3_ARATH</name>
<sequence length="34" mass="3936">MFNLQLVNRRSKKPIHKTPGTELSSSRLDQIINI</sequence>
<evidence type="ECO:0000313" key="3">
    <source>
        <dbReference type="Proteomes" id="UP000516314"/>
    </source>
</evidence>
<dbReference type="EMBL" id="LR881470">
    <property type="protein sequence ID" value="CAD5333268.1"/>
    <property type="molecule type" value="Genomic_DNA"/>
</dbReference>
<dbReference type="AlphaFoldDB" id="A0A7G2FBP3"/>
<accession>A0A7G2FBP3</accession>
<organism evidence="2 3">
    <name type="scientific">Arabidopsis thaliana</name>
    <name type="common">Mouse-ear cress</name>
    <dbReference type="NCBI Taxonomy" id="3702"/>
    <lineage>
        <taxon>Eukaryota</taxon>
        <taxon>Viridiplantae</taxon>
        <taxon>Streptophyta</taxon>
        <taxon>Embryophyta</taxon>
        <taxon>Tracheophyta</taxon>
        <taxon>Spermatophyta</taxon>
        <taxon>Magnoliopsida</taxon>
        <taxon>eudicotyledons</taxon>
        <taxon>Gunneridae</taxon>
        <taxon>Pentapetalae</taxon>
        <taxon>rosids</taxon>
        <taxon>malvids</taxon>
        <taxon>Brassicales</taxon>
        <taxon>Brassicaceae</taxon>
        <taxon>Camelineae</taxon>
        <taxon>Arabidopsis</taxon>
    </lineage>
</organism>
<proteinExistence type="predicted"/>